<feature type="transmembrane region" description="Helical" evidence="1">
    <location>
        <begin position="387"/>
        <end position="404"/>
    </location>
</feature>
<sequence length="481" mass="55534">MESKVNNKSSLNKKIRNDIKSILYKFILSLKENIFLIIFAIVFMKKLAYLIVPVVLILDIGYIILKWFNQYFLLSEEDARYHYGIFSKNTIIIPKNNIKSMDISVNLLEKLLRYSKVKIESPVKDADLDEIKMYLSNEKIDTLKDFAFSKNTYNESLENIEALDMEENIKENTYVKKVSNKELLIYGLTTFNILIIIALIFKGYSVLENFVEGEKVNDVISSSTLYLSENVSLFIGIVGIIILLIILKGIAVIYYMIKYYNFTVSKDLNTIKVKYGLINSREFSFNINNVKMVRLKSNFLRQIFKINELSVVVKGYTGVGDENIVLYPIGKEKELFNLLKKLLPDWIIEGDGEGINRGKLMLVLKPSIIVILISLIGYLIFRTNYVFLLNILLIIVIPSSILKGKNLNLKISNNKIKAVNGGFVRNKYILDKKDIQAVQFETTPFQKKYNLGKILINYYSEIGEVITLNYMKKEYVQKIIN</sequence>
<evidence type="ECO:0000313" key="4">
    <source>
        <dbReference type="Proteomes" id="UP000783390"/>
    </source>
</evidence>
<organism evidence="3 4">
    <name type="scientific">Clostridium moniliforme</name>
    <dbReference type="NCBI Taxonomy" id="39489"/>
    <lineage>
        <taxon>Bacteria</taxon>
        <taxon>Bacillati</taxon>
        <taxon>Bacillota</taxon>
        <taxon>Clostridia</taxon>
        <taxon>Eubacteriales</taxon>
        <taxon>Clostridiaceae</taxon>
        <taxon>Clostridium</taxon>
    </lineage>
</organism>
<keyword evidence="1" id="KW-0812">Transmembrane</keyword>
<evidence type="ECO:0000313" key="3">
    <source>
        <dbReference type="EMBL" id="MBP1889283.1"/>
    </source>
</evidence>
<dbReference type="Proteomes" id="UP000783390">
    <property type="component" value="Unassembled WGS sequence"/>
</dbReference>
<keyword evidence="1" id="KW-1133">Transmembrane helix</keyword>
<feature type="transmembrane region" description="Helical" evidence="1">
    <location>
        <begin position="21"/>
        <end position="41"/>
    </location>
</feature>
<dbReference type="InterPro" id="IPR014529">
    <property type="entry name" value="UCP026631"/>
</dbReference>
<evidence type="ECO:0000259" key="2">
    <source>
        <dbReference type="Pfam" id="PF03703"/>
    </source>
</evidence>
<feature type="transmembrane region" description="Helical" evidence="1">
    <location>
        <begin position="183"/>
        <end position="201"/>
    </location>
</feature>
<dbReference type="EMBL" id="JAGGJZ010000002">
    <property type="protein sequence ID" value="MBP1889283.1"/>
    <property type="molecule type" value="Genomic_DNA"/>
</dbReference>
<dbReference type="PANTHER" id="PTHR34473">
    <property type="entry name" value="UPF0699 TRANSMEMBRANE PROTEIN YDBS"/>
    <property type="match status" value="1"/>
</dbReference>
<dbReference type="PIRSF" id="PIRSF026631">
    <property type="entry name" value="UCP026631"/>
    <property type="match status" value="1"/>
</dbReference>
<dbReference type="Pfam" id="PF03703">
    <property type="entry name" value="bPH_2"/>
    <property type="match status" value="2"/>
</dbReference>
<feature type="transmembrane region" description="Helical" evidence="1">
    <location>
        <begin position="231"/>
        <end position="257"/>
    </location>
</feature>
<feature type="domain" description="YdbS-like PH" evidence="2">
    <location>
        <begin position="79"/>
        <end position="121"/>
    </location>
</feature>
<feature type="transmembrane region" description="Helical" evidence="1">
    <location>
        <begin position="362"/>
        <end position="381"/>
    </location>
</feature>
<protein>
    <submittedName>
        <fullName evidence="3">Membrane protein YdbT with pleckstrin-like domain</fullName>
    </submittedName>
</protein>
<gene>
    <name evidence="3" type="ORF">J2Z53_000864</name>
</gene>
<accession>A0ABS4EZ49</accession>
<dbReference type="PANTHER" id="PTHR34473:SF2">
    <property type="entry name" value="UPF0699 TRANSMEMBRANE PROTEIN YDBT"/>
    <property type="match status" value="1"/>
</dbReference>
<dbReference type="RefSeq" id="WP_209795994.1">
    <property type="nucleotide sequence ID" value="NZ_JAGGJZ010000002.1"/>
</dbReference>
<feature type="domain" description="YdbS-like PH" evidence="2">
    <location>
        <begin position="406"/>
        <end position="479"/>
    </location>
</feature>
<proteinExistence type="predicted"/>
<reference evidence="3 4" key="1">
    <citation type="submission" date="2021-03" db="EMBL/GenBank/DDBJ databases">
        <title>Genomic Encyclopedia of Type Strains, Phase IV (KMG-IV): sequencing the most valuable type-strain genomes for metagenomic binning, comparative biology and taxonomic classification.</title>
        <authorList>
            <person name="Goeker M."/>
        </authorList>
    </citation>
    <scope>NUCLEOTIDE SEQUENCE [LARGE SCALE GENOMIC DNA]</scope>
    <source>
        <strain evidence="3 4">DSM 3984</strain>
    </source>
</reference>
<comment type="caution">
    <text evidence="3">The sequence shown here is derived from an EMBL/GenBank/DDBJ whole genome shotgun (WGS) entry which is preliminary data.</text>
</comment>
<name>A0ABS4EZ49_9CLOT</name>
<keyword evidence="4" id="KW-1185">Reference proteome</keyword>
<dbReference type="InterPro" id="IPR005182">
    <property type="entry name" value="YdbS-like_PH"/>
</dbReference>
<keyword evidence="1" id="KW-0472">Membrane</keyword>
<feature type="transmembrane region" description="Helical" evidence="1">
    <location>
        <begin position="47"/>
        <end position="65"/>
    </location>
</feature>
<evidence type="ECO:0000256" key="1">
    <source>
        <dbReference type="SAM" id="Phobius"/>
    </source>
</evidence>